<evidence type="ECO:0000256" key="1">
    <source>
        <dbReference type="ARBA" id="ARBA00001968"/>
    </source>
</evidence>
<evidence type="ECO:0000256" key="4">
    <source>
        <dbReference type="ARBA" id="ARBA00022722"/>
    </source>
</evidence>
<dbReference type="GO" id="GO:0004518">
    <property type="term" value="F:nuclease activity"/>
    <property type="evidence" value="ECO:0007669"/>
    <property type="project" value="UniProtKB-KW"/>
</dbReference>
<evidence type="ECO:0000256" key="2">
    <source>
        <dbReference type="ARBA" id="ARBA00004123"/>
    </source>
</evidence>
<comment type="subcellular location">
    <subcellularLocation>
        <location evidence="2">Nucleus</location>
    </subcellularLocation>
</comment>
<accession>A0A6I8TZI9</accession>
<dbReference type="InParanoid" id="A0A6I8TZI9"/>
<gene>
    <name evidence="8" type="primary">110677362</name>
</gene>
<dbReference type="OrthoDB" id="7761730at2759"/>
<dbReference type="GO" id="GO:0046872">
    <property type="term" value="F:metal ion binding"/>
    <property type="evidence" value="ECO:0007669"/>
    <property type="project" value="UniProtKB-KW"/>
</dbReference>
<dbReference type="InterPro" id="IPR027806">
    <property type="entry name" value="HARBI1_dom"/>
</dbReference>
<evidence type="ECO:0000256" key="3">
    <source>
        <dbReference type="ARBA" id="ARBA00006958"/>
    </source>
</evidence>
<dbReference type="GO" id="GO:0016787">
    <property type="term" value="F:hydrolase activity"/>
    <property type="evidence" value="ECO:0007669"/>
    <property type="project" value="UniProtKB-KW"/>
</dbReference>
<dbReference type="GO" id="GO:0005634">
    <property type="term" value="C:nucleus"/>
    <property type="evidence" value="ECO:0007669"/>
    <property type="project" value="UniProtKB-SubCell"/>
</dbReference>
<keyword evidence="7" id="KW-0539">Nucleus</keyword>
<keyword evidence="5" id="KW-0479">Metal-binding</keyword>
<organism evidence="8 9">
    <name type="scientific">Aedes aegypti</name>
    <name type="common">Yellowfever mosquito</name>
    <name type="synonym">Culex aegypti</name>
    <dbReference type="NCBI Taxonomy" id="7159"/>
    <lineage>
        <taxon>Eukaryota</taxon>
        <taxon>Metazoa</taxon>
        <taxon>Ecdysozoa</taxon>
        <taxon>Arthropoda</taxon>
        <taxon>Hexapoda</taxon>
        <taxon>Insecta</taxon>
        <taxon>Pterygota</taxon>
        <taxon>Neoptera</taxon>
        <taxon>Endopterygota</taxon>
        <taxon>Diptera</taxon>
        <taxon>Nematocera</taxon>
        <taxon>Culicoidea</taxon>
        <taxon>Culicidae</taxon>
        <taxon>Culicinae</taxon>
        <taxon>Aedini</taxon>
        <taxon>Aedes</taxon>
        <taxon>Stegomyia</taxon>
    </lineage>
</organism>
<protein>
    <submittedName>
        <fullName evidence="8">Uncharacterized protein</fullName>
    </submittedName>
</protein>
<name>A0A6I8TZI9_AEDAE</name>
<dbReference type="PANTHER" id="PTHR22930:SF269">
    <property type="entry name" value="NUCLEASE HARBI1-LIKE PROTEIN"/>
    <property type="match status" value="1"/>
</dbReference>
<dbReference type="AlphaFoldDB" id="A0A6I8TZI9"/>
<dbReference type="Proteomes" id="UP000008820">
    <property type="component" value="Chromosome 1"/>
</dbReference>
<evidence type="ECO:0000313" key="9">
    <source>
        <dbReference type="Proteomes" id="UP000008820"/>
    </source>
</evidence>
<comment type="cofactor">
    <cofactor evidence="1">
        <name>a divalent metal cation</name>
        <dbReference type="ChEBI" id="CHEBI:60240"/>
    </cofactor>
</comment>
<evidence type="ECO:0000256" key="6">
    <source>
        <dbReference type="ARBA" id="ARBA00022801"/>
    </source>
</evidence>
<reference evidence="8 9" key="1">
    <citation type="submission" date="2017-06" db="EMBL/GenBank/DDBJ databases">
        <title>Aedes aegypti genome working group (AGWG) sequencing and assembly.</title>
        <authorList>
            <consortium name="Aedes aegypti Genome Working Group (AGWG)"/>
            <person name="Matthews B.J."/>
        </authorList>
    </citation>
    <scope>NUCLEOTIDE SEQUENCE [LARGE SCALE GENOMIC DNA]</scope>
    <source>
        <strain evidence="8 9">LVP_AGWG</strain>
    </source>
</reference>
<comment type="similarity">
    <text evidence="3">Belongs to the HARBI1 family.</text>
</comment>
<keyword evidence="9" id="KW-1185">Reference proteome</keyword>
<evidence type="ECO:0000313" key="8">
    <source>
        <dbReference type="EnsemblMetazoa" id="AAEL020762-PA"/>
    </source>
</evidence>
<evidence type="ECO:0000256" key="5">
    <source>
        <dbReference type="ARBA" id="ARBA00022723"/>
    </source>
</evidence>
<keyword evidence="6" id="KW-0378">Hydrolase</keyword>
<reference evidence="8" key="2">
    <citation type="submission" date="2020-05" db="UniProtKB">
        <authorList>
            <consortium name="EnsemblMetazoa"/>
        </authorList>
    </citation>
    <scope>IDENTIFICATION</scope>
    <source>
        <strain evidence="8">LVP_AGWG</strain>
    </source>
</reference>
<dbReference type="Pfam" id="PF13359">
    <property type="entry name" value="DDE_Tnp_4"/>
    <property type="match status" value="1"/>
</dbReference>
<dbReference type="InterPro" id="IPR045249">
    <property type="entry name" value="HARBI1-like"/>
</dbReference>
<dbReference type="PANTHER" id="PTHR22930">
    <property type="match status" value="1"/>
</dbReference>
<sequence length="386" mass="45121">MDSDDEYFMSDEVRQYFFGGFREYGVHPVNQKRNIFGEYHHLYPDLLGFPQKFRDYTRMEIETFEYILSKIQVRLTKQWTNFVKQPITPREKLIITLRYLATGISFNALSYTFRIGRSTAAEIVKETCLAVWDKLHELHMPQPTEELFKNVAKDYWEMWNFPNCIGSIDGKHIRIKSPPNTGTMFFNYKKFFSIVLQAVADAKCKFIAIEVGSYGKQSDGGIFKSSTLFKLMESGELDIPPDCHLPGTNISVPHVLVADEAYPLLPHILRPYARRDCSPDEEYFNARFSRARKSVECSFGAINSKWRLLWKPIETEVQTAETITKAICILHNVIIDMEGYEEVMKEGEEFLENAEKPKKTNFHHSYRRTGMQVRDKFRDFICNNRL</sequence>
<proteinExistence type="inferred from homology"/>
<keyword evidence="4" id="KW-0540">Nuclease</keyword>
<evidence type="ECO:0000256" key="7">
    <source>
        <dbReference type="ARBA" id="ARBA00023242"/>
    </source>
</evidence>
<dbReference type="EnsemblMetazoa" id="AAEL020762-RA">
    <property type="protein sequence ID" value="AAEL020762-PA"/>
    <property type="gene ID" value="AAEL020762"/>
</dbReference>